<dbReference type="GO" id="GO:0006352">
    <property type="term" value="P:DNA-templated transcription initiation"/>
    <property type="evidence" value="ECO:0007669"/>
    <property type="project" value="InterPro"/>
</dbReference>
<dbReference type="NCBIfam" id="TIGR02937">
    <property type="entry name" value="sigma70-ECF"/>
    <property type="match status" value="1"/>
</dbReference>
<dbReference type="InterPro" id="IPR013325">
    <property type="entry name" value="RNA_pol_sigma_r2"/>
</dbReference>
<dbReference type="PANTHER" id="PTHR43133:SF8">
    <property type="entry name" value="RNA POLYMERASE SIGMA FACTOR HI_1459-RELATED"/>
    <property type="match status" value="1"/>
</dbReference>
<dbReference type="PANTHER" id="PTHR43133">
    <property type="entry name" value="RNA POLYMERASE ECF-TYPE SIGMA FACTO"/>
    <property type="match status" value="1"/>
</dbReference>
<organism evidence="8 9">
    <name type="scientific">Arthrobacter terricola</name>
    <dbReference type="NCBI Taxonomy" id="2547396"/>
    <lineage>
        <taxon>Bacteria</taxon>
        <taxon>Bacillati</taxon>
        <taxon>Actinomycetota</taxon>
        <taxon>Actinomycetes</taxon>
        <taxon>Micrococcales</taxon>
        <taxon>Micrococcaceae</taxon>
        <taxon>Arthrobacter</taxon>
    </lineage>
</organism>
<dbReference type="AlphaFoldDB" id="A0A4R5K7V9"/>
<keyword evidence="5" id="KW-0804">Transcription</keyword>
<evidence type="ECO:0000256" key="5">
    <source>
        <dbReference type="ARBA" id="ARBA00023163"/>
    </source>
</evidence>
<dbReference type="Pfam" id="PF04542">
    <property type="entry name" value="Sigma70_r2"/>
    <property type="match status" value="1"/>
</dbReference>
<accession>A0A4R5K7V9</accession>
<dbReference type="SUPFAM" id="SSF88659">
    <property type="entry name" value="Sigma3 and sigma4 domains of RNA polymerase sigma factors"/>
    <property type="match status" value="1"/>
</dbReference>
<dbReference type="InterPro" id="IPR014284">
    <property type="entry name" value="RNA_pol_sigma-70_dom"/>
</dbReference>
<evidence type="ECO:0000259" key="6">
    <source>
        <dbReference type="Pfam" id="PF04542"/>
    </source>
</evidence>
<dbReference type="Pfam" id="PF08281">
    <property type="entry name" value="Sigma70_r4_2"/>
    <property type="match status" value="1"/>
</dbReference>
<evidence type="ECO:0000256" key="3">
    <source>
        <dbReference type="ARBA" id="ARBA00023082"/>
    </source>
</evidence>
<dbReference type="EMBL" id="SMRU01000052">
    <property type="protein sequence ID" value="TDF87517.1"/>
    <property type="molecule type" value="Genomic_DNA"/>
</dbReference>
<dbReference type="Proteomes" id="UP000295511">
    <property type="component" value="Unassembled WGS sequence"/>
</dbReference>
<dbReference type="SUPFAM" id="SSF88946">
    <property type="entry name" value="Sigma2 domain of RNA polymerase sigma factors"/>
    <property type="match status" value="1"/>
</dbReference>
<keyword evidence="3" id="KW-0731">Sigma factor</keyword>
<comment type="similarity">
    <text evidence="1">Belongs to the sigma-70 factor family. ECF subfamily.</text>
</comment>
<feature type="domain" description="RNA polymerase sigma-70 region 2" evidence="6">
    <location>
        <begin position="27"/>
        <end position="95"/>
    </location>
</feature>
<evidence type="ECO:0000256" key="4">
    <source>
        <dbReference type="ARBA" id="ARBA00023125"/>
    </source>
</evidence>
<gene>
    <name evidence="8" type="ORF">E1809_24845</name>
</gene>
<dbReference type="GO" id="GO:0016987">
    <property type="term" value="F:sigma factor activity"/>
    <property type="evidence" value="ECO:0007669"/>
    <property type="project" value="UniProtKB-KW"/>
</dbReference>
<evidence type="ECO:0000313" key="9">
    <source>
        <dbReference type="Proteomes" id="UP000295511"/>
    </source>
</evidence>
<evidence type="ECO:0000256" key="2">
    <source>
        <dbReference type="ARBA" id="ARBA00023015"/>
    </source>
</evidence>
<dbReference type="InterPro" id="IPR007627">
    <property type="entry name" value="RNA_pol_sigma70_r2"/>
</dbReference>
<proteinExistence type="inferred from homology"/>
<evidence type="ECO:0000259" key="7">
    <source>
        <dbReference type="Pfam" id="PF08281"/>
    </source>
</evidence>
<dbReference type="InterPro" id="IPR013249">
    <property type="entry name" value="RNA_pol_sigma70_r4_t2"/>
</dbReference>
<dbReference type="InterPro" id="IPR013324">
    <property type="entry name" value="RNA_pol_sigma_r3/r4-like"/>
</dbReference>
<dbReference type="RefSeq" id="WP_133206916.1">
    <property type="nucleotide sequence ID" value="NZ_SMRU01000052.1"/>
</dbReference>
<keyword evidence="9" id="KW-1185">Reference proteome</keyword>
<comment type="caution">
    <text evidence="8">The sequence shown here is derived from an EMBL/GenBank/DDBJ whole genome shotgun (WGS) entry which is preliminary data.</text>
</comment>
<sequence>MNGDSECSDEKLWRLVINGDGDAFGAMFDRHRDRVLRHALRLLGSPHAAEDVTAIVFYETWRRREYVRMVNGSIVAWLLVTANNTIRNEIRHRRRYRTLLIQLPPPAAGPDVADEFADADEREAQAVSLRQAFERLRPMERDVLTLCVVERLSVRETATVLKIAEGTVKSRLHRAKARLGILYQEVSNEHEIDDHAVHGRRES</sequence>
<dbReference type="Gene3D" id="1.10.1740.10">
    <property type="match status" value="1"/>
</dbReference>
<keyword evidence="2" id="KW-0805">Transcription regulation</keyword>
<dbReference type="Gene3D" id="1.10.10.10">
    <property type="entry name" value="Winged helix-like DNA-binding domain superfamily/Winged helix DNA-binding domain"/>
    <property type="match status" value="1"/>
</dbReference>
<evidence type="ECO:0000256" key="1">
    <source>
        <dbReference type="ARBA" id="ARBA00010641"/>
    </source>
</evidence>
<reference evidence="8 9" key="1">
    <citation type="submission" date="2019-03" db="EMBL/GenBank/DDBJ databases">
        <title>Whole genome sequence of Arthrobacter sp JH1-1.</title>
        <authorList>
            <person name="Trinh H.N."/>
        </authorList>
    </citation>
    <scope>NUCLEOTIDE SEQUENCE [LARGE SCALE GENOMIC DNA]</scope>
    <source>
        <strain evidence="8 9">JH1-1</strain>
    </source>
</reference>
<dbReference type="InterPro" id="IPR036388">
    <property type="entry name" value="WH-like_DNA-bd_sf"/>
</dbReference>
<dbReference type="CDD" id="cd06171">
    <property type="entry name" value="Sigma70_r4"/>
    <property type="match status" value="1"/>
</dbReference>
<evidence type="ECO:0000313" key="8">
    <source>
        <dbReference type="EMBL" id="TDF87517.1"/>
    </source>
</evidence>
<dbReference type="InterPro" id="IPR039425">
    <property type="entry name" value="RNA_pol_sigma-70-like"/>
</dbReference>
<dbReference type="OrthoDB" id="3747638at2"/>
<feature type="domain" description="RNA polymerase sigma factor 70 region 4 type 2" evidence="7">
    <location>
        <begin position="128"/>
        <end position="179"/>
    </location>
</feature>
<protein>
    <submittedName>
        <fullName evidence="8">RNA polymerase sigma factor</fullName>
    </submittedName>
</protein>
<dbReference type="GO" id="GO:0003677">
    <property type="term" value="F:DNA binding"/>
    <property type="evidence" value="ECO:0007669"/>
    <property type="project" value="UniProtKB-KW"/>
</dbReference>
<keyword evidence="4" id="KW-0238">DNA-binding</keyword>
<name>A0A4R5K7V9_9MICC</name>